<evidence type="ECO:0000259" key="13">
    <source>
        <dbReference type="Pfam" id="PF00593"/>
    </source>
</evidence>
<dbReference type="PROSITE" id="PS52016">
    <property type="entry name" value="TONB_DEPENDENT_REC_3"/>
    <property type="match status" value="1"/>
</dbReference>
<dbReference type="PANTHER" id="PTHR32552:SF82">
    <property type="entry name" value="FCUA PROTEIN"/>
    <property type="match status" value="1"/>
</dbReference>
<dbReference type="InterPro" id="IPR010105">
    <property type="entry name" value="TonB_sidphr_rcpt"/>
</dbReference>
<evidence type="ECO:0000256" key="9">
    <source>
        <dbReference type="ARBA" id="ARBA00023237"/>
    </source>
</evidence>
<dbReference type="PROSITE" id="PS51257">
    <property type="entry name" value="PROKAR_LIPOPROTEIN"/>
    <property type="match status" value="1"/>
</dbReference>
<dbReference type="AlphaFoldDB" id="A0A839EXQ2"/>
<evidence type="ECO:0000256" key="7">
    <source>
        <dbReference type="ARBA" id="ARBA00023136"/>
    </source>
</evidence>
<name>A0A839EXQ2_9HYPH</name>
<dbReference type="PANTHER" id="PTHR32552">
    <property type="entry name" value="FERRICHROME IRON RECEPTOR-RELATED"/>
    <property type="match status" value="1"/>
</dbReference>
<dbReference type="GO" id="GO:0009279">
    <property type="term" value="C:cell outer membrane"/>
    <property type="evidence" value="ECO:0007669"/>
    <property type="project" value="UniProtKB-SubCell"/>
</dbReference>
<dbReference type="Gene3D" id="2.170.130.10">
    <property type="entry name" value="TonB-dependent receptor, plug domain"/>
    <property type="match status" value="1"/>
</dbReference>
<evidence type="ECO:0000256" key="2">
    <source>
        <dbReference type="ARBA" id="ARBA00009810"/>
    </source>
</evidence>
<feature type="domain" description="TonB-dependent receptor plug" evidence="14">
    <location>
        <begin position="64"/>
        <end position="160"/>
    </location>
</feature>
<keyword evidence="12" id="KW-0732">Signal</keyword>
<organism evidence="15 16">
    <name type="scientific">Phyllobacterium myrsinacearum</name>
    <dbReference type="NCBI Taxonomy" id="28101"/>
    <lineage>
        <taxon>Bacteria</taxon>
        <taxon>Pseudomonadati</taxon>
        <taxon>Pseudomonadota</taxon>
        <taxon>Alphaproteobacteria</taxon>
        <taxon>Hyphomicrobiales</taxon>
        <taxon>Phyllobacteriaceae</taxon>
        <taxon>Phyllobacterium</taxon>
    </lineage>
</organism>
<dbReference type="GO" id="GO:0038023">
    <property type="term" value="F:signaling receptor activity"/>
    <property type="evidence" value="ECO:0007669"/>
    <property type="project" value="InterPro"/>
</dbReference>
<keyword evidence="4 10" id="KW-1134">Transmembrane beta strand</keyword>
<feature type="domain" description="TonB-dependent receptor-like beta-barrel" evidence="13">
    <location>
        <begin position="254"/>
        <end position="679"/>
    </location>
</feature>
<dbReference type="Gene3D" id="2.40.170.20">
    <property type="entry name" value="TonB-dependent receptor, beta-barrel domain"/>
    <property type="match status" value="1"/>
</dbReference>
<keyword evidence="3 10" id="KW-0813">Transport</keyword>
<evidence type="ECO:0000256" key="1">
    <source>
        <dbReference type="ARBA" id="ARBA00004571"/>
    </source>
</evidence>
<keyword evidence="7 10" id="KW-0472">Membrane</keyword>
<dbReference type="GO" id="GO:0015344">
    <property type="term" value="F:siderophore uptake transmembrane transporter activity"/>
    <property type="evidence" value="ECO:0007669"/>
    <property type="project" value="TreeGrafter"/>
</dbReference>
<evidence type="ECO:0000313" key="16">
    <source>
        <dbReference type="Proteomes" id="UP000549052"/>
    </source>
</evidence>
<evidence type="ECO:0000256" key="5">
    <source>
        <dbReference type="ARBA" id="ARBA00022692"/>
    </source>
</evidence>
<evidence type="ECO:0000256" key="8">
    <source>
        <dbReference type="ARBA" id="ARBA00023170"/>
    </source>
</evidence>
<dbReference type="InterPro" id="IPR039426">
    <property type="entry name" value="TonB-dep_rcpt-like"/>
</dbReference>
<keyword evidence="6 11" id="KW-0798">TonB box</keyword>
<feature type="signal peptide" evidence="12">
    <location>
        <begin position="1"/>
        <end position="21"/>
    </location>
</feature>
<dbReference type="InterPro" id="IPR012910">
    <property type="entry name" value="Plug_dom"/>
</dbReference>
<dbReference type="InterPro" id="IPR037066">
    <property type="entry name" value="Plug_dom_sf"/>
</dbReference>
<evidence type="ECO:0000256" key="12">
    <source>
        <dbReference type="SAM" id="SignalP"/>
    </source>
</evidence>
<accession>A0A839EXQ2</accession>
<dbReference type="GO" id="GO:0015891">
    <property type="term" value="P:siderophore transport"/>
    <property type="evidence" value="ECO:0007669"/>
    <property type="project" value="InterPro"/>
</dbReference>
<dbReference type="Proteomes" id="UP000549052">
    <property type="component" value="Unassembled WGS sequence"/>
</dbReference>
<evidence type="ECO:0000259" key="14">
    <source>
        <dbReference type="Pfam" id="PF07715"/>
    </source>
</evidence>
<dbReference type="RefSeq" id="WP_182552761.1">
    <property type="nucleotide sequence ID" value="NZ_JACGXN010000022.1"/>
</dbReference>
<dbReference type="InterPro" id="IPR000531">
    <property type="entry name" value="Beta-barrel_TonB"/>
</dbReference>
<evidence type="ECO:0000256" key="6">
    <source>
        <dbReference type="ARBA" id="ARBA00023077"/>
    </source>
</evidence>
<dbReference type="EMBL" id="JACGXN010000022">
    <property type="protein sequence ID" value="MBA8882056.1"/>
    <property type="molecule type" value="Genomic_DNA"/>
</dbReference>
<evidence type="ECO:0000256" key="10">
    <source>
        <dbReference type="PROSITE-ProRule" id="PRU01360"/>
    </source>
</evidence>
<keyword evidence="9 10" id="KW-0998">Cell outer membrane</keyword>
<keyword evidence="8 15" id="KW-0675">Receptor</keyword>
<dbReference type="NCBIfam" id="TIGR01783">
    <property type="entry name" value="TonB-siderophor"/>
    <property type="match status" value="1"/>
</dbReference>
<dbReference type="CDD" id="cd01347">
    <property type="entry name" value="ligand_gated_channel"/>
    <property type="match status" value="1"/>
</dbReference>
<dbReference type="InterPro" id="IPR036942">
    <property type="entry name" value="Beta-barrel_TonB_sf"/>
</dbReference>
<sequence>MNKRIGVLSALVAGACTPAVAQDVIELKPITIRASEWSSSLPEEYSGGQVAKGSRVGMLGNRDVMDTPFSTTTYTAKSIENTGASTVADVVARDPSVRNTHATGGMVDSFYIRGFPVNEGNFGEIAFDGVYGVAPTYRVSTDYAERIEVLKGPSALIYGISPNSSVGGVINLVPKRAPEVDLTRLTTDYVSNLQGGAHLDIARRFGEEREFGMRFNGSLHGGDTPIDDQTREMYVGALALDYKGESFRATVDLIGQKQDFTAPQRPFFPVAGITIPEAPNGRLNIEEPWEWSKNRDLSWLARAEYDLNDTITVFGAVGGGNSHVTRLFGTPTLLNSNGDVSVVPQNFVFDVDRMTAETGARAQFDTGLVTHAVTFQATYLRQTLDRGSASGTAQLTNIYHPVLRPEQNVRAPGNVGRASESTLSGLALSDTLSILDERVQLTVGGRLQSIDSNNFNATTGATTSSSNETSVTPLVGLVVKPWENVSLYANYIEGLGVGDTAPATAVNAGETLAPYQSKQYEIGAKIDLDRVILTMAVFQIEKPYGQLESQGAGLIFVDGGEQRNRGLEVNIAGEVSSNLRLLGGVAFIDGELTKTDNTTTVGNTPIGVPSIQTNLGAEWDTPFMKGLTLAANVIYTDEQFADTANTQRLPSWVRLDLGARYSTKIEDRPVTFRASIENVFNKDYWSGVASFGTISQGAPLTVKLSMTTGF</sequence>
<comment type="similarity">
    <text evidence="2 10 11">Belongs to the TonB-dependent receptor family.</text>
</comment>
<proteinExistence type="inferred from homology"/>
<evidence type="ECO:0000313" key="15">
    <source>
        <dbReference type="EMBL" id="MBA8882056.1"/>
    </source>
</evidence>
<gene>
    <name evidence="15" type="ORF">FHW16_005804</name>
</gene>
<dbReference type="Pfam" id="PF07715">
    <property type="entry name" value="Plug"/>
    <property type="match status" value="1"/>
</dbReference>
<evidence type="ECO:0000256" key="11">
    <source>
        <dbReference type="RuleBase" id="RU003357"/>
    </source>
</evidence>
<keyword evidence="5 10" id="KW-0812">Transmembrane</keyword>
<dbReference type="SUPFAM" id="SSF56935">
    <property type="entry name" value="Porins"/>
    <property type="match status" value="1"/>
</dbReference>
<reference evidence="15 16" key="1">
    <citation type="submission" date="2020-07" db="EMBL/GenBank/DDBJ databases">
        <title>Genomic Encyclopedia of Type Strains, Phase IV (KMG-V): Genome sequencing to study the core and pangenomes of soil and plant-associated prokaryotes.</title>
        <authorList>
            <person name="Whitman W."/>
        </authorList>
    </citation>
    <scope>NUCLEOTIDE SEQUENCE [LARGE SCALE GENOMIC DNA]</scope>
    <source>
        <strain evidence="15 16">AN3</strain>
    </source>
</reference>
<dbReference type="Pfam" id="PF00593">
    <property type="entry name" value="TonB_dep_Rec_b-barrel"/>
    <property type="match status" value="1"/>
</dbReference>
<feature type="chain" id="PRO_5032503078" evidence="12">
    <location>
        <begin position="22"/>
        <end position="710"/>
    </location>
</feature>
<comment type="caution">
    <text evidence="15">The sequence shown here is derived from an EMBL/GenBank/DDBJ whole genome shotgun (WGS) entry which is preliminary data.</text>
</comment>
<keyword evidence="16" id="KW-1185">Reference proteome</keyword>
<evidence type="ECO:0000256" key="4">
    <source>
        <dbReference type="ARBA" id="ARBA00022452"/>
    </source>
</evidence>
<comment type="subcellular location">
    <subcellularLocation>
        <location evidence="1 10">Cell outer membrane</location>
        <topology evidence="1 10">Multi-pass membrane protein</topology>
    </subcellularLocation>
</comment>
<protein>
    <submittedName>
        <fullName evidence="15">Iron complex outermembrane receptor protein</fullName>
    </submittedName>
</protein>
<evidence type="ECO:0000256" key="3">
    <source>
        <dbReference type="ARBA" id="ARBA00022448"/>
    </source>
</evidence>